<dbReference type="InterPro" id="IPR036259">
    <property type="entry name" value="MFS_trans_sf"/>
</dbReference>
<feature type="transmembrane region" description="Helical" evidence="7">
    <location>
        <begin position="453"/>
        <end position="476"/>
    </location>
</feature>
<dbReference type="PANTHER" id="PTHR23502:SF68">
    <property type="entry name" value="MULTIDRUG TRANSPORTER, PUTATIVE (AFU_ORTHOLOGUE AFUA_3G01120)-RELATED"/>
    <property type="match status" value="1"/>
</dbReference>
<dbReference type="InterPro" id="IPR020846">
    <property type="entry name" value="MFS_dom"/>
</dbReference>
<keyword evidence="4 7" id="KW-1133">Transmembrane helix</keyword>
<dbReference type="Gene3D" id="1.20.1250.20">
    <property type="entry name" value="MFS general substrate transporter like domains"/>
    <property type="match status" value="1"/>
</dbReference>
<comment type="subcellular location">
    <subcellularLocation>
        <location evidence="1">Membrane</location>
        <topology evidence="1">Multi-pass membrane protein</topology>
    </subcellularLocation>
</comment>
<dbReference type="Pfam" id="PF07690">
    <property type="entry name" value="MFS_1"/>
    <property type="match status" value="1"/>
</dbReference>
<evidence type="ECO:0000256" key="7">
    <source>
        <dbReference type="SAM" id="Phobius"/>
    </source>
</evidence>
<evidence type="ECO:0000313" key="9">
    <source>
        <dbReference type="EMBL" id="SLM35106.1"/>
    </source>
</evidence>
<keyword evidence="3 7" id="KW-0812">Transmembrane</keyword>
<feature type="transmembrane region" description="Helical" evidence="7">
    <location>
        <begin position="521"/>
        <end position="541"/>
    </location>
</feature>
<feature type="transmembrane region" description="Helical" evidence="7">
    <location>
        <begin position="245"/>
        <end position="263"/>
    </location>
</feature>
<dbReference type="PANTHER" id="PTHR23502">
    <property type="entry name" value="MAJOR FACILITATOR SUPERFAMILY"/>
    <property type="match status" value="1"/>
</dbReference>
<dbReference type="SUPFAM" id="SSF103473">
    <property type="entry name" value="MFS general substrate transporter"/>
    <property type="match status" value="1"/>
</dbReference>
<dbReference type="PROSITE" id="PS50850">
    <property type="entry name" value="MFS"/>
    <property type="match status" value="1"/>
</dbReference>
<evidence type="ECO:0000313" key="10">
    <source>
        <dbReference type="Proteomes" id="UP000192927"/>
    </source>
</evidence>
<feature type="transmembrane region" description="Helical" evidence="7">
    <location>
        <begin position="191"/>
        <end position="210"/>
    </location>
</feature>
<protein>
    <submittedName>
        <fullName evidence="9">Major facilitator superfamily domain, general substrate transporter</fullName>
    </submittedName>
</protein>
<dbReference type="GO" id="GO:0022857">
    <property type="term" value="F:transmembrane transporter activity"/>
    <property type="evidence" value="ECO:0007669"/>
    <property type="project" value="InterPro"/>
</dbReference>
<evidence type="ECO:0000256" key="3">
    <source>
        <dbReference type="ARBA" id="ARBA00022692"/>
    </source>
</evidence>
<feature type="transmembrane region" description="Helical" evidence="7">
    <location>
        <begin position="159"/>
        <end position="179"/>
    </location>
</feature>
<organism evidence="9 10">
    <name type="scientific">Lasallia pustulata</name>
    <dbReference type="NCBI Taxonomy" id="136370"/>
    <lineage>
        <taxon>Eukaryota</taxon>
        <taxon>Fungi</taxon>
        <taxon>Dikarya</taxon>
        <taxon>Ascomycota</taxon>
        <taxon>Pezizomycotina</taxon>
        <taxon>Lecanoromycetes</taxon>
        <taxon>OSLEUM clade</taxon>
        <taxon>Umbilicariomycetidae</taxon>
        <taxon>Umbilicariales</taxon>
        <taxon>Umbilicariaceae</taxon>
        <taxon>Lasallia</taxon>
    </lineage>
</organism>
<reference evidence="10" key="1">
    <citation type="submission" date="2017-03" db="EMBL/GenBank/DDBJ databases">
        <authorList>
            <person name="Sharma R."/>
            <person name="Thines M."/>
        </authorList>
    </citation>
    <scope>NUCLEOTIDE SEQUENCE [LARGE SCALE GENOMIC DNA]</scope>
</reference>
<evidence type="ECO:0000256" key="5">
    <source>
        <dbReference type="ARBA" id="ARBA00023136"/>
    </source>
</evidence>
<dbReference type="FunFam" id="1.20.1250.20:FF:000011">
    <property type="entry name" value="MFS multidrug transporter, putative"/>
    <property type="match status" value="1"/>
</dbReference>
<dbReference type="CDD" id="cd17323">
    <property type="entry name" value="MFS_Tpo1_MDR_like"/>
    <property type="match status" value="1"/>
</dbReference>
<evidence type="ECO:0000256" key="2">
    <source>
        <dbReference type="ARBA" id="ARBA00008335"/>
    </source>
</evidence>
<keyword evidence="5 7" id="KW-0472">Membrane</keyword>
<evidence type="ECO:0000259" key="8">
    <source>
        <dbReference type="PROSITE" id="PS50850"/>
    </source>
</evidence>
<feature type="domain" description="Major facilitator superfamily (MFS) profile" evidence="8">
    <location>
        <begin position="120"/>
        <end position="547"/>
    </location>
</feature>
<evidence type="ECO:0000256" key="1">
    <source>
        <dbReference type="ARBA" id="ARBA00004141"/>
    </source>
</evidence>
<dbReference type="GO" id="GO:0016020">
    <property type="term" value="C:membrane"/>
    <property type="evidence" value="ECO:0007669"/>
    <property type="project" value="UniProtKB-SubCell"/>
</dbReference>
<evidence type="ECO:0000256" key="6">
    <source>
        <dbReference type="SAM" id="MobiDB-lite"/>
    </source>
</evidence>
<sequence length="557" mass="61076">MAEPIPQVPPVLSQRERYREELAFDEGHDADFPTNEERSIPEQPSSRATTEVERDRDHDFEVQPEKNRDLEAGAQGTSAIEKGLAEATPAEPVDPNVVSWDGPDDPANPLNWPEKRKWSIIAIISSITFLTPLASSMFAPGIPQVMKDFHSTNEQLSSFAVSVYILGYAFGPLLVAPLSELYGRMPVYQTCNVLFVIFTVACAVSSNLNMLIAFRFFEGCVGSAPLTLGGGTIADMIVQEKRGGAMAIFAMGPLLGPVIGPVAGGFLTQAKGWRWVFWVIAIVGGAASLFAIFALRETYPPVLLERKASRLRKETGNASLRSKLDSGLSPRDFFKRSIVRPARMLIFSPIVLAMSVFMAVVYGYMYLLFTTITEVFEDGYHFSQGTVGLTYLGLGVGMIVGLITFGFASDRIVKKKSAKGEMKPEYRLPPMIPGAFFIPAGLFWYGWSAQYRVHWISPIMGTSFVGIGMLATFMPIQTYLVDAYTIHAASAIAASAVLRSLVGAILPLAGQKMYSTLGLGWGNSLLAFIALALCPIPWVFLKYGERIRTSPRFRVML</sequence>
<dbReference type="Proteomes" id="UP000192927">
    <property type="component" value="Unassembled WGS sequence"/>
</dbReference>
<feature type="compositionally biased region" description="Basic and acidic residues" evidence="6">
    <location>
        <begin position="14"/>
        <end position="40"/>
    </location>
</feature>
<evidence type="ECO:0000256" key="4">
    <source>
        <dbReference type="ARBA" id="ARBA00022989"/>
    </source>
</evidence>
<feature type="transmembrane region" description="Helical" evidence="7">
    <location>
        <begin position="275"/>
        <end position="295"/>
    </location>
</feature>
<comment type="similarity">
    <text evidence="2">Belongs to the major facilitator superfamily.</text>
</comment>
<keyword evidence="10" id="KW-1185">Reference proteome</keyword>
<proteinExistence type="inferred from homology"/>
<feature type="transmembrane region" description="Helical" evidence="7">
    <location>
        <begin position="345"/>
        <end position="369"/>
    </location>
</feature>
<name>A0A1W5CWA4_9LECA</name>
<accession>A0A1W5CWA4</accession>
<dbReference type="EMBL" id="FWEW01000537">
    <property type="protein sequence ID" value="SLM35106.1"/>
    <property type="molecule type" value="Genomic_DNA"/>
</dbReference>
<feature type="transmembrane region" description="Helical" evidence="7">
    <location>
        <begin position="389"/>
        <end position="408"/>
    </location>
</feature>
<dbReference type="AlphaFoldDB" id="A0A1W5CWA4"/>
<feature type="transmembrane region" description="Helical" evidence="7">
    <location>
        <begin position="428"/>
        <end position="447"/>
    </location>
</feature>
<feature type="transmembrane region" description="Helical" evidence="7">
    <location>
        <begin position="488"/>
        <end position="509"/>
    </location>
</feature>
<feature type="region of interest" description="Disordered" evidence="6">
    <location>
        <begin position="1"/>
        <end position="74"/>
    </location>
</feature>
<feature type="transmembrane region" description="Helical" evidence="7">
    <location>
        <begin position="118"/>
        <end position="139"/>
    </location>
</feature>
<dbReference type="InterPro" id="IPR011701">
    <property type="entry name" value="MFS"/>
</dbReference>
<feature type="compositionally biased region" description="Basic and acidic residues" evidence="6">
    <location>
        <begin position="50"/>
        <end position="71"/>
    </location>
</feature>